<evidence type="ECO:0000313" key="12">
    <source>
        <dbReference type="EMBL" id="PWE17897.1"/>
    </source>
</evidence>
<comment type="subcellular location">
    <subcellularLocation>
        <location evidence="1">Cell envelope</location>
    </subcellularLocation>
    <subcellularLocation>
        <location evidence="9">Cell outer membrane</location>
        <topology evidence="9">Peripheral membrane protein</topology>
    </subcellularLocation>
    <text evidence="9">Attached to the inner leaflet of the outer membrane.</text>
</comment>
<dbReference type="NCBIfam" id="NF008112">
    <property type="entry name" value="PRK10859.1"/>
    <property type="match status" value="1"/>
</dbReference>
<evidence type="ECO:0000256" key="9">
    <source>
        <dbReference type="HAMAP-Rule" id="MF_02016"/>
    </source>
</evidence>
<comment type="domain">
    <text evidence="9">The N-terminal domain does not have lytic activity and probably modulates enzymatic activity. The C-terminal domain is the catalytic active domain.</text>
</comment>
<keyword evidence="4 9" id="KW-0732">Signal</keyword>
<dbReference type="EC" id="4.2.2.n1" evidence="9"/>
<sequence precursor="true">MIFARKVWIAAAGALLAACGGENEIAGSLEAIRERGELVVLTAPSPTTWSMVEGEPVGYEVDLVEAMAADLGVDVRYEVRADLAGVLEAIRNGEAHIAAAGITDTAERRETLDFSPAYKAVRQQLACRRGGPAPRSVDEMPEVEIAVVARSSYVETLEFLSEDRPALAWEVRDAPSAMPLLAAVQDERLDCTVADSNLVAFARLQYPELITPLNLTGEQTLAWALAPGVDGLDAWLDDWFADAHESGLLEELDQRWYGHVREFDYVDAARFIRRLEERLPPLRPHFVAAADGERFEWPLLAAQAYQESHWNPAAESPTGVRGVMMLTLPTANRVGVSDRTDPRQSIRGGADYLAELYDRLPEAVTGEDRLYMALAAYNIGMGHLYDARALAERLGRDKNEWDDMREVLPLLTQEEHYSTTRYGYARGHEPVRYVRRIRRYQALLEANLEPPPSPQPNSSAIEPR</sequence>
<protein>
    <recommendedName>
        <fullName evidence="9">Membrane-bound lytic murein transglycosylase F</fullName>
        <ecNumber evidence="9">4.2.2.n1</ecNumber>
    </recommendedName>
    <alternativeName>
        <fullName evidence="9">Murein lyase F</fullName>
    </alternativeName>
</protein>
<keyword evidence="13" id="KW-1185">Reference proteome</keyword>
<feature type="chain" id="PRO_5015793697" description="Membrane-bound lytic murein transglycosylase F" evidence="9">
    <location>
        <begin position="18"/>
        <end position="464"/>
    </location>
</feature>
<comment type="caution">
    <text evidence="9">Lacks conserved residue(s) required for the propagation of feature annotation.</text>
</comment>
<dbReference type="Gene3D" id="3.40.190.10">
    <property type="entry name" value="Periplasmic binding protein-like II"/>
    <property type="match status" value="2"/>
</dbReference>
<dbReference type="GO" id="GO:0009279">
    <property type="term" value="C:cell outer membrane"/>
    <property type="evidence" value="ECO:0007669"/>
    <property type="project" value="UniProtKB-SubCell"/>
</dbReference>
<keyword evidence="6 9" id="KW-0998">Cell outer membrane</keyword>
<evidence type="ECO:0000256" key="5">
    <source>
        <dbReference type="ARBA" id="ARBA00023136"/>
    </source>
</evidence>
<dbReference type="CDD" id="cd01009">
    <property type="entry name" value="PBP2_YfhD_N"/>
    <property type="match status" value="1"/>
</dbReference>
<dbReference type="SUPFAM" id="SSF53955">
    <property type="entry name" value="Lysozyme-like"/>
    <property type="match status" value="1"/>
</dbReference>
<accession>A0A2U2BV77</accession>
<evidence type="ECO:0000256" key="4">
    <source>
        <dbReference type="ARBA" id="ARBA00022729"/>
    </source>
</evidence>
<feature type="region of interest" description="Disordered" evidence="10">
    <location>
        <begin position="445"/>
        <end position="464"/>
    </location>
</feature>
<evidence type="ECO:0000256" key="10">
    <source>
        <dbReference type="SAM" id="MobiDB-lite"/>
    </source>
</evidence>
<evidence type="ECO:0000256" key="6">
    <source>
        <dbReference type="ARBA" id="ARBA00023237"/>
    </source>
</evidence>
<dbReference type="InterPro" id="IPR018313">
    <property type="entry name" value="SBP_3_CS"/>
</dbReference>
<keyword evidence="5 9" id="KW-0472">Membrane</keyword>
<dbReference type="Pfam" id="PF01464">
    <property type="entry name" value="SLT"/>
    <property type="match status" value="1"/>
</dbReference>
<feature type="active site" evidence="9">
    <location>
        <position position="307"/>
    </location>
</feature>
<dbReference type="HAMAP" id="MF_02016">
    <property type="entry name" value="MltF"/>
    <property type="match status" value="1"/>
</dbReference>
<dbReference type="PROSITE" id="PS51257">
    <property type="entry name" value="PROKAR_LIPOPROTEIN"/>
    <property type="match status" value="1"/>
</dbReference>
<dbReference type="PROSITE" id="PS01039">
    <property type="entry name" value="SBP_BACTERIAL_3"/>
    <property type="match status" value="1"/>
</dbReference>
<evidence type="ECO:0000256" key="2">
    <source>
        <dbReference type="ARBA" id="ARBA00009387"/>
    </source>
</evidence>
<organism evidence="12 13">
    <name type="scientific">Marinicauda salina</name>
    <dbReference type="NCBI Taxonomy" id="2135793"/>
    <lineage>
        <taxon>Bacteria</taxon>
        <taxon>Pseudomonadati</taxon>
        <taxon>Pseudomonadota</taxon>
        <taxon>Alphaproteobacteria</taxon>
        <taxon>Maricaulales</taxon>
        <taxon>Maricaulaceae</taxon>
        <taxon>Marinicauda</taxon>
    </lineage>
</organism>
<dbReference type="SMART" id="SM00062">
    <property type="entry name" value="PBPb"/>
    <property type="match status" value="1"/>
</dbReference>
<dbReference type="InterPro" id="IPR001638">
    <property type="entry name" value="Solute-binding_3/MltF_N"/>
</dbReference>
<gene>
    <name evidence="9" type="primary">mltF</name>
    <name evidence="12" type="ORF">DDZ18_04795</name>
</gene>
<evidence type="ECO:0000256" key="7">
    <source>
        <dbReference type="ARBA" id="ARBA00023239"/>
    </source>
</evidence>
<evidence type="ECO:0000256" key="1">
    <source>
        <dbReference type="ARBA" id="ARBA00004196"/>
    </source>
</evidence>
<reference evidence="13" key="1">
    <citation type="submission" date="2018-05" db="EMBL/GenBank/DDBJ databases">
        <authorList>
            <person name="Liu B.-T."/>
        </authorList>
    </citation>
    <scope>NUCLEOTIDE SEQUENCE [LARGE SCALE GENOMIC DNA]</scope>
    <source>
        <strain evidence="13">WD6-1</strain>
    </source>
</reference>
<dbReference type="InterPro" id="IPR008258">
    <property type="entry name" value="Transglycosylase_SLT_dom_1"/>
</dbReference>
<comment type="similarity">
    <text evidence="3">Belongs to the bacterial solute-binding protein 3 family.</text>
</comment>
<proteinExistence type="inferred from homology"/>
<dbReference type="AlphaFoldDB" id="A0A2U2BV77"/>
<keyword evidence="8 9" id="KW-0961">Cell wall biogenesis/degradation</keyword>
<dbReference type="InterPro" id="IPR023346">
    <property type="entry name" value="Lysozyme-like_dom_sf"/>
</dbReference>
<dbReference type="GO" id="GO:0008933">
    <property type="term" value="F:peptidoglycan lytic transglycosylase activity"/>
    <property type="evidence" value="ECO:0007669"/>
    <property type="project" value="UniProtKB-UniRule"/>
</dbReference>
<comment type="similarity">
    <text evidence="9">In the N-terminal section; belongs to the bacterial solute-binding protein 3 family.</text>
</comment>
<feature type="region of interest" description="LT domain" evidence="9">
    <location>
        <begin position="261"/>
        <end position="464"/>
    </location>
</feature>
<keyword evidence="7 9" id="KW-0456">Lyase</keyword>
<evidence type="ECO:0000259" key="11">
    <source>
        <dbReference type="SMART" id="SM00062"/>
    </source>
</evidence>
<dbReference type="CDD" id="cd13403">
    <property type="entry name" value="MLTF-like"/>
    <property type="match status" value="1"/>
</dbReference>
<comment type="catalytic activity">
    <reaction evidence="9">
        <text>Exolytic cleavage of the (1-&gt;4)-beta-glycosidic linkage between N-acetylmuramic acid (MurNAc) and N-acetylglucosamine (GlcNAc) residues in peptidoglycan, from either the reducing or the non-reducing ends of the peptidoglycan chains, with concomitant formation of a 1,6-anhydrobond in the MurNAc residue.</text>
        <dbReference type="EC" id="4.2.2.n1"/>
    </reaction>
</comment>
<dbReference type="GO" id="GO:0009253">
    <property type="term" value="P:peptidoglycan catabolic process"/>
    <property type="evidence" value="ECO:0007669"/>
    <property type="project" value="TreeGrafter"/>
</dbReference>
<dbReference type="OrthoDB" id="9815002at2"/>
<dbReference type="Pfam" id="PF00497">
    <property type="entry name" value="SBP_bac_3"/>
    <property type="match status" value="1"/>
</dbReference>
<evidence type="ECO:0000256" key="3">
    <source>
        <dbReference type="ARBA" id="ARBA00010333"/>
    </source>
</evidence>
<name>A0A2U2BV77_9PROT</name>
<dbReference type="EMBL" id="QEXV01000002">
    <property type="protein sequence ID" value="PWE17897.1"/>
    <property type="molecule type" value="Genomic_DNA"/>
</dbReference>
<comment type="similarity">
    <text evidence="9">In the C-terminal section; belongs to the transglycosylase Slt family.</text>
</comment>
<dbReference type="Gene3D" id="1.10.530.10">
    <property type="match status" value="1"/>
</dbReference>
<dbReference type="PANTHER" id="PTHR35936:SF32">
    <property type="entry name" value="MEMBRANE-BOUND LYTIC MUREIN TRANSGLYCOSYLASE F"/>
    <property type="match status" value="1"/>
</dbReference>
<dbReference type="GO" id="GO:0071555">
    <property type="term" value="P:cell wall organization"/>
    <property type="evidence" value="ECO:0007669"/>
    <property type="project" value="UniProtKB-KW"/>
</dbReference>
<dbReference type="SUPFAM" id="SSF53850">
    <property type="entry name" value="Periplasmic binding protein-like II"/>
    <property type="match status" value="1"/>
</dbReference>
<feature type="signal peptide" evidence="9">
    <location>
        <begin position="1"/>
        <end position="17"/>
    </location>
</feature>
<dbReference type="Proteomes" id="UP000245168">
    <property type="component" value="Unassembled WGS sequence"/>
</dbReference>
<comment type="similarity">
    <text evidence="2">Belongs to the virb1 family.</text>
</comment>
<dbReference type="InterPro" id="IPR023703">
    <property type="entry name" value="MltF"/>
</dbReference>
<evidence type="ECO:0000313" key="13">
    <source>
        <dbReference type="Proteomes" id="UP000245168"/>
    </source>
</evidence>
<comment type="function">
    <text evidence="9">Murein-degrading enzyme that degrades murein glycan strands and insoluble, high-molecular weight murein sacculi, with the concomitant formation of a 1,6-anhydromuramoyl product. Lytic transglycosylases (LTs) play an integral role in the metabolism of the peptidoglycan (PG) sacculus. Their lytic action creates space within the PG sacculus to allow for its expansion as well as for the insertion of various structures such as secretion systems and flagella.</text>
</comment>
<dbReference type="RefSeq" id="WP_109252251.1">
    <property type="nucleotide sequence ID" value="NZ_QEXV01000002.1"/>
</dbReference>
<evidence type="ECO:0000256" key="8">
    <source>
        <dbReference type="ARBA" id="ARBA00023316"/>
    </source>
</evidence>
<comment type="caution">
    <text evidence="12">The sequence shown here is derived from an EMBL/GenBank/DDBJ whole genome shotgun (WGS) entry which is preliminary data.</text>
</comment>
<dbReference type="PANTHER" id="PTHR35936">
    <property type="entry name" value="MEMBRANE-BOUND LYTIC MUREIN TRANSGLYCOSYLASE F"/>
    <property type="match status" value="1"/>
</dbReference>
<dbReference type="GO" id="GO:0016998">
    <property type="term" value="P:cell wall macromolecule catabolic process"/>
    <property type="evidence" value="ECO:0007669"/>
    <property type="project" value="UniProtKB-UniRule"/>
</dbReference>
<feature type="domain" description="Solute-binding protein family 3/N-terminal" evidence="11">
    <location>
        <begin position="37"/>
        <end position="260"/>
    </location>
</feature>